<dbReference type="EMBL" id="CP042582">
    <property type="protein sequence ID" value="QEX24640.1"/>
    <property type="molecule type" value="Genomic_DNA"/>
</dbReference>
<gene>
    <name evidence="2" type="ORF">FRZ61_45810</name>
</gene>
<evidence type="ECO:0000256" key="1">
    <source>
        <dbReference type="SAM" id="MobiDB-lite"/>
    </source>
</evidence>
<evidence type="ECO:0000313" key="2">
    <source>
        <dbReference type="EMBL" id="QEX24640.1"/>
    </source>
</evidence>
<sequence length="65" mass="7223">MRAGGKLVKGPTAKRFDKGVGKSVPREKPSRRQGQDRFYEKSPDAISLAACRVASLTYITSLERR</sequence>
<feature type="compositionally biased region" description="Basic and acidic residues" evidence="1">
    <location>
        <begin position="14"/>
        <end position="39"/>
    </location>
</feature>
<accession>A0A5J6N793</accession>
<dbReference type="KEGG" id="hadh:FRZ61_45810"/>
<protein>
    <submittedName>
        <fullName evidence="2">Uncharacterized protein</fullName>
    </submittedName>
</protein>
<keyword evidence="3" id="KW-1185">Reference proteome</keyword>
<proteinExistence type="predicted"/>
<feature type="region of interest" description="Disordered" evidence="1">
    <location>
        <begin position="1"/>
        <end position="39"/>
    </location>
</feature>
<reference evidence="2 3" key="1">
    <citation type="submission" date="2019-08" db="EMBL/GenBank/DDBJ databases">
        <title>Hyperibacter terrae gen. nov., sp. nov. and Hyperibacter viscosus sp. nov., two new members in the family Rhodospirillaceae isolated from the rhizosphere of Hypericum perforatum.</title>
        <authorList>
            <person name="Noviana Z."/>
        </authorList>
    </citation>
    <scope>NUCLEOTIDE SEQUENCE [LARGE SCALE GENOMIC DNA]</scope>
    <source>
        <strain evidence="2 3">R5959</strain>
    </source>
</reference>
<dbReference type="AlphaFoldDB" id="A0A5J6N793"/>
<organism evidence="2 3">
    <name type="scientific">Hypericibacter adhaerens</name>
    <dbReference type="NCBI Taxonomy" id="2602016"/>
    <lineage>
        <taxon>Bacteria</taxon>
        <taxon>Pseudomonadati</taxon>
        <taxon>Pseudomonadota</taxon>
        <taxon>Alphaproteobacteria</taxon>
        <taxon>Rhodospirillales</taxon>
        <taxon>Dongiaceae</taxon>
        <taxon>Hypericibacter</taxon>
    </lineage>
</organism>
<dbReference type="Proteomes" id="UP000325797">
    <property type="component" value="Chromosome"/>
</dbReference>
<evidence type="ECO:0000313" key="3">
    <source>
        <dbReference type="Proteomes" id="UP000325797"/>
    </source>
</evidence>
<name>A0A5J6N793_9PROT</name>